<keyword evidence="1" id="KW-0472">Membrane</keyword>
<evidence type="ECO:0000256" key="1">
    <source>
        <dbReference type="SAM" id="Phobius"/>
    </source>
</evidence>
<name>A0ABS7U207_9BACT</name>
<dbReference type="CDD" id="cd18773">
    <property type="entry name" value="PDC1_HK_sensor"/>
    <property type="match status" value="1"/>
</dbReference>
<dbReference type="RefSeq" id="WP_224196302.1">
    <property type="nucleotide sequence ID" value="NZ_JAIRAU010000048.1"/>
</dbReference>
<reference evidence="2" key="1">
    <citation type="submission" date="2021-08" db="EMBL/GenBank/DDBJ databases">
        <authorList>
            <person name="Stevens D.C."/>
        </authorList>
    </citation>
    <scope>NUCLEOTIDE SEQUENCE</scope>
    <source>
        <strain evidence="2">DSM 53165</strain>
    </source>
</reference>
<sequence>MSPGHPRSVFTAELLLLIGLTIVALQARALLRGRASLLQAVHDDVLAATRAAAAELDRQHRECMGVVRAVAADLDAGRLSLAGVERRLAQEVAEQPQVFGLVVAFAASDGAVLMPANIRRERGRVTVRLDRGADDVRRTDWFQAVAAHPEPGWLGPFRGPFSGHFIALYCEPWSPPARRSARGHVCASLSLHDVEAQRQSLPSGRFGYSWVLSHEGRSLAHPKVDWVRAAKTPEQLAEETGDGRLAELSARIAAGAAGTLLADDPLTGRRAEMIQEPIAASGGSLVAVILRDDVLAAEPSLRRLQIEIAAAVLATFTAVSAVLLGGRR</sequence>
<protein>
    <submittedName>
        <fullName evidence="2">Cache domain-containing protein</fullName>
    </submittedName>
</protein>
<dbReference type="Proteomes" id="UP001139031">
    <property type="component" value="Unassembled WGS sequence"/>
</dbReference>
<proteinExistence type="predicted"/>
<keyword evidence="1" id="KW-0812">Transmembrane</keyword>
<evidence type="ECO:0000313" key="3">
    <source>
        <dbReference type="Proteomes" id="UP001139031"/>
    </source>
</evidence>
<dbReference type="Gene3D" id="3.30.450.20">
    <property type="entry name" value="PAS domain"/>
    <property type="match status" value="2"/>
</dbReference>
<evidence type="ECO:0000313" key="2">
    <source>
        <dbReference type="EMBL" id="MBZ5714569.1"/>
    </source>
</evidence>
<dbReference type="EMBL" id="JAIRAU010000048">
    <property type="protein sequence ID" value="MBZ5714569.1"/>
    <property type="molecule type" value="Genomic_DNA"/>
</dbReference>
<feature type="transmembrane region" description="Helical" evidence="1">
    <location>
        <begin position="308"/>
        <end position="326"/>
    </location>
</feature>
<organism evidence="2 3">
    <name type="scientific">Nannocystis pusilla</name>
    <dbReference type="NCBI Taxonomy" id="889268"/>
    <lineage>
        <taxon>Bacteria</taxon>
        <taxon>Pseudomonadati</taxon>
        <taxon>Myxococcota</taxon>
        <taxon>Polyangia</taxon>
        <taxon>Nannocystales</taxon>
        <taxon>Nannocystaceae</taxon>
        <taxon>Nannocystis</taxon>
    </lineage>
</organism>
<accession>A0ABS7U207</accession>
<comment type="caution">
    <text evidence="2">The sequence shown here is derived from an EMBL/GenBank/DDBJ whole genome shotgun (WGS) entry which is preliminary data.</text>
</comment>
<keyword evidence="3" id="KW-1185">Reference proteome</keyword>
<gene>
    <name evidence="2" type="ORF">K7C98_35500</name>
</gene>
<keyword evidence="1" id="KW-1133">Transmembrane helix</keyword>